<organism evidence="1 2">
    <name type="scientific">Trifolium pratense</name>
    <name type="common">Red clover</name>
    <dbReference type="NCBI Taxonomy" id="57577"/>
    <lineage>
        <taxon>Eukaryota</taxon>
        <taxon>Viridiplantae</taxon>
        <taxon>Streptophyta</taxon>
        <taxon>Embryophyta</taxon>
        <taxon>Tracheophyta</taxon>
        <taxon>Spermatophyta</taxon>
        <taxon>Magnoliopsida</taxon>
        <taxon>eudicotyledons</taxon>
        <taxon>Gunneridae</taxon>
        <taxon>Pentapetalae</taxon>
        <taxon>rosids</taxon>
        <taxon>fabids</taxon>
        <taxon>Fabales</taxon>
        <taxon>Fabaceae</taxon>
        <taxon>Papilionoideae</taxon>
        <taxon>50 kb inversion clade</taxon>
        <taxon>NPAAA clade</taxon>
        <taxon>Hologalegina</taxon>
        <taxon>IRL clade</taxon>
        <taxon>Trifolieae</taxon>
        <taxon>Trifolium</taxon>
    </lineage>
</organism>
<gene>
    <name evidence="1" type="ORF">L195_g042658</name>
</gene>
<dbReference type="Proteomes" id="UP000236291">
    <property type="component" value="Unassembled WGS sequence"/>
</dbReference>
<proteinExistence type="predicted"/>
<protein>
    <submittedName>
        <fullName evidence="1">Uncharacterized protein</fullName>
    </submittedName>
</protein>
<evidence type="ECO:0000313" key="1">
    <source>
        <dbReference type="EMBL" id="PNX86579.1"/>
    </source>
</evidence>
<dbReference type="AlphaFoldDB" id="A0A2K3M742"/>
<name>A0A2K3M742_TRIPR</name>
<dbReference type="EMBL" id="ASHM01051573">
    <property type="protein sequence ID" value="PNX86579.1"/>
    <property type="molecule type" value="Genomic_DNA"/>
</dbReference>
<sequence length="97" mass="10680">MEPASDWRLRPIAMVAISKLFLFSSSIDDDVEEYCYSCVSLLNGILGYGCRETDSLLPALYWDNAVTASAVRCSFLDVVSNSPNSLTSSSRHHTQAL</sequence>
<comment type="caution">
    <text evidence="1">The sequence shown here is derived from an EMBL/GenBank/DDBJ whole genome shotgun (WGS) entry which is preliminary data.</text>
</comment>
<reference evidence="1 2" key="1">
    <citation type="journal article" date="2014" name="Am. J. Bot.">
        <title>Genome assembly and annotation for red clover (Trifolium pratense; Fabaceae).</title>
        <authorList>
            <person name="Istvanek J."/>
            <person name="Jaros M."/>
            <person name="Krenek A."/>
            <person name="Repkova J."/>
        </authorList>
    </citation>
    <scope>NUCLEOTIDE SEQUENCE [LARGE SCALE GENOMIC DNA]</scope>
    <source>
        <strain evidence="2">cv. Tatra</strain>
        <tissue evidence="1">Young leaves</tissue>
    </source>
</reference>
<accession>A0A2K3M742</accession>
<evidence type="ECO:0000313" key="2">
    <source>
        <dbReference type="Proteomes" id="UP000236291"/>
    </source>
</evidence>
<reference evidence="1 2" key="2">
    <citation type="journal article" date="2017" name="Front. Plant Sci.">
        <title>Gene Classification and Mining of Molecular Markers Useful in Red Clover (Trifolium pratense) Breeding.</title>
        <authorList>
            <person name="Istvanek J."/>
            <person name="Dluhosova J."/>
            <person name="Dluhos P."/>
            <person name="Patkova L."/>
            <person name="Nedelnik J."/>
            <person name="Repkova J."/>
        </authorList>
    </citation>
    <scope>NUCLEOTIDE SEQUENCE [LARGE SCALE GENOMIC DNA]</scope>
    <source>
        <strain evidence="2">cv. Tatra</strain>
        <tissue evidence="1">Young leaves</tissue>
    </source>
</reference>